<dbReference type="InterPro" id="IPR029044">
    <property type="entry name" value="Nucleotide-diphossugar_trans"/>
</dbReference>
<dbReference type="SUPFAM" id="SSF53448">
    <property type="entry name" value="Nucleotide-diphospho-sugar transferases"/>
    <property type="match status" value="1"/>
</dbReference>
<dbReference type="OrthoDB" id="2014201at2759"/>
<accession>X6M523</accession>
<name>X6M523_RETFI</name>
<reference evidence="2 3" key="1">
    <citation type="journal article" date="2013" name="Curr. Biol.">
        <title>The Genome of the Foraminiferan Reticulomyxa filosa.</title>
        <authorList>
            <person name="Glockner G."/>
            <person name="Hulsmann N."/>
            <person name="Schleicher M."/>
            <person name="Noegel A.A."/>
            <person name="Eichinger L."/>
            <person name="Gallinger C."/>
            <person name="Pawlowski J."/>
            <person name="Sierra R."/>
            <person name="Euteneuer U."/>
            <person name="Pillet L."/>
            <person name="Moustafa A."/>
            <person name="Platzer M."/>
            <person name="Groth M."/>
            <person name="Szafranski K."/>
            <person name="Schliwa M."/>
        </authorList>
    </citation>
    <scope>NUCLEOTIDE SEQUENCE [LARGE SCALE GENOMIC DNA]</scope>
</reference>
<evidence type="ECO:0000313" key="2">
    <source>
        <dbReference type="EMBL" id="ETO08562.1"/>
    </source>
</evidence>
<proteinExistence type="predicted"/>
<keyword evidence="1" id="KW-0812">Transmembrane</keyword>
<dbReference type="EMBL" id="ASPP01024885">
    <property type="protein sequence ID" value="ETO08562.1"/>
    <property type="molecule type" value="Genomic_DNA"/>
</dbReference>
<gene>
    <name evidence="2" type="ORF">RFI_28825</name>
</gene>
<keyword evidence="1" id="KW-0472">Membrane</keyword>
<dbReference type="PANTHER" id="PTHR11183">
    <property type="entry name" value="GLYCOGENIN SUBFAMILY MEMBER"/>
    <property type="match status" value="1"/>
</dbReference>
<dbReference type="Proteomes" id="UP000023152">
    <property type="component" value="Unassembled WGS sequence"/>
</dbReference>
<organism evidence="2 3">
    <name type="scientific">Reticulomyxa filosa</name>
    <dbReference type="NCBI Taxonomy" id="46433"/>
    <lineage>
        <taxon>Eukaryota</taxon>
        <taxon>Sar</taxon>
        <taxon>Rhizaria</taxon>
        <taxon>Retaria</taxon>
        <taxon>Foraminifera</taxon>
        <taxon>Monothalamids</taxon>
        <taxon>Reticulomyxidae</taxon>
        <taxon>Reticulomyxa</taxon>
    </lineage>
</organism>
<dbReference type="Gene3D" id="3.90.550.10">
    <property type="entry name" value="Spore Coat Polysaccharide Biosynthesis Protein SpsA, Chain A"/>
    <property type="match status" value="1"/>
</dbReference>
<dbReference type="AlphaFoldDB" id="X6M523"/>
<comment type="caution">
    <text evidence="2">The sequence shown here is derived from an EMBL/GenBank/DDBJ whole genome shotgun (WGS) entry which is preliminary data.</text>
</comment>
<feature type="transmembrane region" description="Helical" evidence="1">
    <location>
        <begin position="294"/>
        <end position="313"/>
    </location>
</feature>
<keyword evidence="3" id="KW-1185">Reference proteome</keyword>
<keyword evidence="1" id="KW-1133">Transmembrane helix</keyword>
<dbReference type="InterPro" id="IPR050587">
    <property type="entry name" value="GNT1/Glycosyltrans_8"/>
</dbReference>
<protein>
    <submittedName>
        <fullName evidence="2">Uncharacterized protein</fullName>
    </submittedName>
</protein>
<sequence length="315" mass="36977">MAPYLSDCVNCWNVTFYKLFLFNLTEFDKILYLDADVGIMSGDGIDELLKDYPTPAAVPDSANLIELNGGVLLIAPDRQLFDALLTFLAKTRNSNTVKYFVNDPWNCEWREYVGDQGFINAFFNSKETGYGPFYPIHYHYGILTSNFNNQWQRYFLLHRPHVIKGVHFTVFKPWHVDGRNYLRKVVSTIVDVGNVPIYFTDEVMGRFFVRYWLDVQIALNKCGSWCLSHFIKPPLQIPNEVHTYLKYRPELFVKGEVRVGFHPADDTTNMILTAIHRRKKTTCKHFFFFCSQKYMATFILFVIQNTFFFYRSLEK</sequence>
<evidence type="ECO:0000256" key="1">
    <source>
        <dbReference type="SAM" id="Phobius"/>
    </source>
</evidence>
<evidence type="ECO:0000313" key="3">
    <source>
        <dbReference type="Proteomes" id="UP000023152"/>
    </source>
</evidence>